<keyword evidence="3" id="KW-0812">Transmembrane</keyword>
<keyword evidence="8" id="KW-0802">TPR repeat</keyword>
<evidence type="ECO:0000256" key="6">
    <source>
        <dbReference type="ARBA" id="ARBA00023237"/>
    </source>
</evidence>
<dbReference type="InterPro" id="IPR011990">
    <property type="entry name" value="TPR-like_helical_dom_sf"/>
</dbReference>
<protein>
    <submittedName>
        <fullName evidence="11">Tetratricopeptide (TPR) repeat protein</fullName>
    </submittedName>
</protein>
<name>A0A846N3R2_9PROT</name>
<keyword evidence="4" id="KW-0732">Signal</keyword>
<accession>A0A846N3R2</accession>
<evidence type="ECO:0000313" key="12">
    <source>
        <dbReference type="Proteomes" id="UP000570514"/>
    </source>
</evidence>
<evidence type="ECO:0000313" key="11">
    <source>
        <dbReference type="EMBL" id="NIK90149.1"/>
    </source>
</evidence>
<dbReference type="Pfam" id="PF24575">
    <property type="entry name" value="TPR_Slam"/>
    <property type="match status" value="1"/>
</dbReference>
<dbReference type="Proteomes" id="UP000570514">
    <property type="component" value="Unassembled WGS sequence"/>
</dbReference>
<reference evidence="11 12" key="1">
    <citation type="submission" date="2020-03" db="EMBL/GenBank/DDBJ databases">
        <title>Genomic Encyclopedia of Type Strains, Phase IV (KMG-IV): sequencing the most valuable type-strain genomes for metagenomic binning, comparative biology and taxonomic classification.</title>
        <authorList>
            <person name="Goeker M."/>
        </authorList>
    </citation>
    <scope>NUCLEOTIDE SEQUENCE [LARGE SCALE GENOMIC DNA]</scope>
    <source>
        <strain evidence="11 12">DSM 19867</strain>
    </source>
</reference>
<dbReference type="SUPFAM" id="SSF48452">
    <property type="entry name" value="TPR-like"/>
    <property type="match status" value="1"/>
</dbReference>
<evidence type="ECO:0000256" key="5">
    <source>
        <dbReference type="ARBA" id="ARBA00023136"/>
    </source>
</evidence>
<feature type="domain" description="Surface lipoprotein assembly modifier C-terminal" evidence="9">
    <location>
        <begin position="110"/>
        <end position="395"/>
    </location>
</feature>
<proteinExistence type="inferred from homology"/>
<dbReference type="AlphaFoldDB" id="A0A846N3R2"/>
<evidence type="ECO:0000256" key="8">
    <source>
        <dbReference type="PROSITE-ProRule" id="PRU00339"/>
    </source>
</evidence>
<evidence type="ECO:0000256" key="7">
    <source>
        <dbReference type="ARBA" id="ARBA00023609"/>
    </source>
</evidence>
<dbReference type="InterPro" id="IPR007655">
    <property type="entry name" value="Slam_C"/>
</dbReference>
<feature type="domain" description="Surface lipoprotein assembly modifier N-terminal TPR repeats region" evidence="10">
    <location>
        <begin position="26"/>
        <end position="81"/>
    </location>
</feature>
<keyword evidence="2" id="KW-1134">Transmembrane beta strand</keyword>
<gene>
    <name evidence="11" type="ORF">FHS83_003467</name>
</gene>
<evidence type="ECO:0000256" key="1">
    <source>
        <dbReference type="ARBA" id="ARBA00004571"/>
    </source>
</evidence>
<dbReference type="InterPro" id="IPR019734">
    <property type="entry name" value="TPR_rpt"/>
</dbReference>
<dbReference type="PROSITE" id="PS50005">
    <property type="entry name" value="TPR"/>
    <property type="match status" value="1"/>
</dbReference>
<evidence type="ECO:0000259" key="9">
    <source>
        <dbReference type="Pfam" id="PF04575"/>
    </source>
</evidence>
<evidence type="ECO:0000259" key="10">
    <source>
        <dbReference type="Pfam" id="PF24575"/>
    </source>
</evidence>
<feature type="repeat" description="TPR" evidence="8">
    <location>
        <begin position="24"/>
        <end position="57"/>
    </location>
</feature>
<dbReference type="RefSeq" id="WP_167084463.1">
    <property type="nucleotide sequence ID" value="NZ_BAAADC010000001.1"/>
</dbReference>
<dbReference type="Pfam" id="PF04575">
    <property type="entry name" value="SlipAM"/>
    <property type="match status" value="1"/>
</dbReference>
<keyword evidence="12" id="KW-1185">Reference proteome</keyword>
<evidence type="ECO:0000256" key="3">
    <source>
        <dbReference type="ARBA" id="ARBA00022692"/>
    </source>
</evidence>
<keyword evidence="6" id="KW-0998">Cell outer membrane</keyword>
<evidence type="ECO:0000256" key="4">
    <source>
        <dbReference type="ARBA" id="ARBA00022729"/>
    </source>
</evidence>
<evidence type="ECO:0000256" key="2">
    <source>
        <dbReference type="ARBA" id="ARBA00022452"/>
    </source>
</evidence>
<organism evidence="11 12">
    <name type="scientific">Rhizomicrobium palustre</name>
    <dbReference type="NCBI Taxonomy" id="189966"/>
    <lineage>
        <taxon>Bacteria</taxon>
        <taxon>Pseudomonadati</taxon>
        <taxon>Pseudomonadota</taxon>
        <taxon>Alphaproteobacteria</taxon>
        <taxon>Micropepsales</taxon>
        <taxon>Micropepsaceae</taxon>
        <taxon>Rhizomicrobium</taxon>
    </lineage>
</organism>
<dbReference type="Gene3D" id="1.25.40.10">
    <property type="entry name" value="Tetratricopeptide repeat domain"/>
    <property type="match status" value="1"/>
</dbReference>
<sequence length="395" mass="44054">MQSGKNDEAKRVLKAQLEKSPEDHQALFLLGMIAVAEQRYDEAIERFRALLLTEPNADRVRLELARAFFLAGDYTNAERQFRFARAGDLPDAVKSNVDQYLGAIARLKRWQYRFSVAVAPDTNVNGGTNVRQVTIYGLPFELSSDARGTSGVGLTLDTGGEWSPFLTDSIKARMGADLHRSEYSGGKFDDMTLSAYAGPEWVSPNWDISLLANWMRRWYGNADYSEAFGGQLSVQHPVAEQFYLGVNFSARAVAYATQPAMNGPVFGLDGSLSYILSPSSLVQLSIGVARTDADVAAYSNWSYWGSVTYQRDLPFGFTIAATPSLVWSHYDERMAAFAQAREDWAYSFRIGVLNRRLTYAGFTPQLSFSHVTQNSNVPLYGYGRNQVEIGVTRYF</sequence>
<dbReference type="EMBL" id="JAASRM010000001">
    <property type="protein sequence ID" value="NIK90149.1"/>
    <property type="molecule type" value="Genomic_DNA"/>
</dbReference>
<comment type="similarity">
    <text evidence="7">Belongs to the Slam family.</text>
</comment>
<dbReference type="InterPro" id="IPR057556">
    <property type="entry name" value="TPR_Slam"/>
</dbReference>
<dbReference type="GO" id="GO:0009279">
    <property type="term" value="C:cell outer membrane"/>
    <property type="evidence" value="ECO:0007669"/>
    <property type="project" value="UniProtKB-SubCell"/>
</dbReference>
<keyword evidence="5" id="KW-0472">Membrane</keyword>
<comment type="subcellular location">
    <subcellularLocation>
        <location evidence="1">Cell outer membrane</location>
        <topology evidence="1">Multi-pass membrane protein</topology>
    </subcellularLocation>
</comment>
<comment type="caution">
    <text evidence="11">The sequence shown here is derived from an EMBL/GenBank/DDBJ whole genome shotgun (WGS) entry which is preliminary data.</text>
</comment>